<reference evidence="2 3" key="1">
    <citation type="journal article" date="2020" name="ISME J.">
        <title>Uncovering the hidden diversity of litter-decomposition mechanisms in mushroom-forming fungi.</title>
        <authorList>
            <person name="Floudas D."/>
            <person name="Bentzer J."/>
            <person name="Ahren D."/>
            <person name="Johansson T."/>
            <person name="Persson P."/>
            <person name="Tunlid A."/>
        </authorList>
    </citation>
    <scope>NUCLEOTIDE SEQUENCE [LARGE SCALE GENOMIC DNA]</scope>
    <source>
        <strain evidence="2 3">CBS 146.42</strain>
    </source>
</reference>
<proteinExistence type="predicted"/>
<feature type="transmembrane region" description="Helical" evidence="1">
    <location>
        <begin position="74"/>
        <end position="94"/>
    </location>
</feature>
<gene>
    <name evidence="2" type="ORF">D9756_009222</name>
</gene>
<organism evidence="2 3">
    <name type="scientific">Leucocoprinus leucothites</name>
    <dbReference type="NCBI Taxonomy" id="201217"/>
    <lineage>
        <taxon>Eukaryota</taxon>
        <taxon>Fungi</taxon>
        <taxon>Dikarya</taxon>
        <taxon>Basidiomycota</taxon>
        <taxon>Agaricomycotina</taxon>
        <taxon>Agaricomycetes</taxon>
        <taxon>Agaricomycetidae</taxon>
        <taxon>Agaricales</taxon>
        <taxon>Agaricineae</taxon>
        <taxon>Agaricaceae</taxon>
        <taxon>Leucocoprinus</taxon>
    </lineage>
</organism>
<accession>A0A8H5FV99</accession>
<comment type="caution">
    <text evidence="2">The sequence shown here is derived from an EMBL/GenBank/DDBJ whole genome shotgun (WGS) entry which is preliminary data.</text>
</comment>
<evidence type="ECO:0000313" key="2">
    <source>
        <dbReference type="EMBL" id="KAF5349992.1"/>
    </source>
</evidence>
<protein>
    <submittedName>
        <fullName evidence="2">Uncharacterized protein</fullName>
    </submittedName>
</protein>
<keyword evidence="1" id="KW-0472">Membrane</keyword>
<name>A0A8H5FV99_9AGAR</name>
<sequence length="179" mass="20112">MYPWNALNMLPPPSFPQHTFWAARPVKPCAEHGQRRLGRCNTDTHSRVPNPGACCPSISEIATIWTGKWTTLKVLYLLVRYIPFLSFTDLFMTFSPDYESKFCMAFFQFNMWTSTIGLVMAEACFFLRAYALWGTSRGVAIFLVGLFTTMIVVGFTVEGIVSASASSTIPQQAYLRAPP</sequence>
<feature type="transmembrane region" description="Helical" evidence="1">
    <location>
        <begin position="106"/>
        <end position="127"/>
    </location>
</feature>
<keyword evidence="3" id="KW-1185">Reference proteome</keyword>
<dbReference type="AlphaFoldDB" id="A0A8H5FV99"/>
<feature type="transmembrane region" description="Helical" evidence="1">
    <location>
        <begin position="139"/>
        <end position="157"/>
    </location>
</feature>
<keyword evidence="1" id="KW-0812">Transmembrane</keyword>
<evidence type="ECO:0000313" key="3">
    <source>
        <dbReference type="Proteomes" id="UP000559027"/>
    </source>
</evidence>
<evidence type="ECO:0000256" key="1">
    <source>
        <dbReference type="SAM" id="Phobius"/>
    </source>
</evidence>
<dbReference type="Proteomes" id="UP000559027">
    <property type="component" value="Unassembled WGS sequence"/>
</dbReference>
<keyword evidence="1" id="KW-1133">Transmembrane helix</keyword>
<dbReference type="OrthoDB" id="2675435at2759"/>
<dbReference type="EMBL" id="JAACJO010000015">
    <property type="protein sequence ID" value="KAF5349992.1"/>
    <property type="molecule type" value="Genomic_DNA"/>
</dbReference>